<proteinExistence type="predicted"/>
<organism evidence="2">
    <name type="scientific">Lygus hesperus</name>
    <name type="common">Western plant bug</name>
    <dbReference type="NCBI Taxonomy" id="30085"/>
    <lineage>
        <taxon>Eukaryota</taxon>
        <taxon>Metazoa</taxon>
        <taxon>Ecdysozoa</taxon>
        <taxon>Arthropoda</taxon>
        <taxon>Hexapoda</taxon>
        <taxon>Insecta</taxon>
        <taxon>Pterygota</taxon>
        <taxon>Neoptera</taxon>
        <taxon>Paraneoptera</taxon>
        <taxon>Hemiptera</taxon>
        <taxon>Heteroptera</taxon>
        <taxon>Panheteroptera</taxon>
        <taxon>Cimicomorpha</taxon>
        <taxon>Miridae</taxon>
        <taxon>Mirini</taxon>
        <taxon>Lygus</taxon>
    </lineage>
</organism>
<feature type="domain" description="Post-transcriptional regulator MKT1 N-terminal" evidence="1">
    <location>
        <begin position="42"/>
        <end position="122"/>
    </location>
</feature>
<evidence type="ECO:0000313" key="2">
    <source>
        <dbReference type="EMBL" id="JAG40754.1"/>
    </source>
</evidence>
<protein>
    <submittedName>
        <fullName evidence="2">Heat-inducible transcription repressor HrcA</fullName>
    </submittedName>
</protein>
<sequence>MKHFKGRSYVKYSPVFSKHMKETLPVYFIRILYPNLQSYQMPQNLSGVFGQVVPPSLFYFQFAGMLSVSLMTILTQSYFRDECPICDTLDYRRHLPVLDAFRQQIIYQIVGKIKSVSYRRRIDRLSSVRWFGKFL</sequence>
<reference evidence="2" key="2">
    <citation type="submission" date="2014-07" db="EMBL/GenBank/DDBJ databases">
        <authorList>
            <person name="Hull J."/>
        </authorList>
    </citation>
    <scope>NUCLEOTIDE SEQUENCE</scope>
</reference>
<dbReference type="Pfam" id="PF12247">
    <property type="entry name" value="MKT1_N"/>
    <property type="match status" value="1"/>
</dbReference>
<dbReference type="AlphaFoldDB" id="A0A0A9Z8I5"/>
<gene>
    <name evidence="2" type="primary">hrcA_7</name>
    <name evidence="2" type="ORF">CM83_23405</name>
</gene>
<name>A0A0A9Z8I5_LYGHE</name>
<accession>A0A0A9Z8I5</accession>
<dbReference type="InterPro" id="IPR022040">
    <property type="entry name" value="MKT1_N"/>
</dbReference>
<reference evidence="2" key="1">
    <citation type="journal article" date="2014" name="PLoS ONE">
        <title>Transcriptome-Based Identification of ABC Transporters in the Western Tarnished Plant Bug Lygus hesperus.</title>
        <authorList>
            <person name="Hull J.J."/>
            <person name="Chaney K."/>
            <person name="Geib S.M."/>
            <person name="Fabrick J.A."/>
            <person name="Brent C.S."/>
            <person name="Walsh D."/>
            <person name="Lavine L.C."/>
        </authorList>
    </citation>
    <scope>NUCLEOTIDE SEQUENCE</scope>
</reference>
<evidence type="ECO:0000259" key="1">
    <source>
        <dbReference type="Pfam" id="PF12247"/>
    </source>
</evidence>
<dbReference type="EMBL" id="GBHO01002850">
    <property type="protein sequence ID" value="JAG40754.1"/>
    <property type="molecule type" value="Transcribed_RNA"/>
</dbReference>